<proteinExistence type="predicted"/>
<evidence type="ECO:0000313" key="3">
    <source>
        <dbReference type="Proteomes" id="UP001249851"/>
    </source>
</evidence>
<feature type="domain" description="Reverse transcriptase" evidence="1">
    <location>
        <begin position="223"/>
        <end position="336"/>
    </location>
</feature>
<dbReference type="AlphaFoldDB" id="A0AAD9URN9"/>
<dbReference type="InterPro" id="IPR008042">
    <property type="entry name" value="Retrotrans_Pao"/>
</dbReference>
<comment type="caution">
    <text evidence="2">The sequence shown here is derived from an EMBL/GenBank/DDBJ whole genome shotgun (WGS) entry which is preliminary data.</text>
</comment>
<dbReference type="Gene3D" id="3.10.10.10">
    <property type="entry name" value="HIV Type 1 Reverse Transcriptase, subunit A, domain 1"/>
    <property type="match status" value="1"/>
</dbReference>
<dbReference type="InterPro" id="IPR043502">
    <property type="entry name" value="DNA/RNA_pol_sf"/>
</dbReference>
<protein>
    <recommendedName>
        <fullName evidence="1">Reverse transcriptase domain-containing protein</fullName>
    </recommendedName>
</protein>
<dbReference type="EMBL" id="JARQWQ010000190">
    <property type="protein sequence ID" value="KAK2547353.1"/>
    <property type="molecule type" value="Genomic_DNA"/>
</dbReference>
<dbReference type="Proteomes" id="UP001249851">
    <property type="component" value="Unassembled WGS sequence"/>
</dbReference>
<evidence type="ECO:0000313" key="2">
    <source>
        <dbReference type="EMBL" id="KAK2547353.1"/>
    </source>
</evidence>
<gene>
    <name evidence="2" type="ORF">P5673_032761</name>
</gene>
<reference evidence="2" key="1">
    <citation type="journal article" date="2023" name="G3 (Bethesda)">
        <title>Whole genome assembly and annotation of the endangered Caribbean coral Acropora cervicornis.</title>
        <authorList>
            <person name="Selwyn J.D."/>
            <person name="Vollmer S.V."/>
        </authorList>
    </citation>
    <scope>NUCLEOTIDE SEQUENCE</scope>
    <source>
        <strain evidence="2">K2</strain>
    </source>
</reference>
<sequence>MKNLESLGLKPDDNPSLSMVLLRGELKEKWELELTKYETEEENKEIYIKKFFQFLEGHVLSDVLKGRPGTQIATKSRLGWLLSCPVSGSNESEDVRAMLTVTKMASSDNQLKRFWELDAIGIVNHQEHQRTIEEEDAVINLTVPVVLMDGHARAIDEGDHKADKIRYLPRHGVFREDRATTKCTVVLDSSAKTHDGQSLNSCLLKGPKLRPDLGHVLIRFRCHRIGIMADIKKMFLQIKLKRQDQNNHRFLWRNQHTDQSPEVYCMTRVTFGDTPSPFLSIATVQKHAKELPTATKEVCENIYVDDVLIGAPEDESALNLSDELCNLLSQGGFQLKKWASNSRKIMETTPLRDRAPTLAPTTESEKMSDSLKALGTSWNTKDDVLMFTNASSILTEKDAKTKRSLISLYSRVFDPMDWDQPLDSDIENSWETWKKELAAVDQIRVPRCLLRKLSSVDKVELHGFGDASERGYGSVVYICAKDKVGNRISNLVMAKSWAAPVKRVSLPRLELLAAYITAKLLDYVIQVLLIVVDTLETGSSGGRVHIGYNSHVVTGLLVKCREQCLVEARNESVGVNDIVCLATVQGSIPALALRYQTWQCLVRVTAWILKWSRLRGEPKKGKVSEEELKESEFKWLRNRQTVVFLPEIEELCNKGQLNQKSH</sequence>
<dbReference type="Gene3D" id="3.30.70.270">
    <property type="match status" value="1"/>
</dbReference>
<dbReference type="PANTHER" id="PTHR47331">
    <property type="entry name" value="PHD-TYPE DOMAIN-CONTAINING PROTEIN"/>
    <property type="match status" value="1"/>
</dbReference>
<accession>A0AAD9URN9</accession>
<evidence type="ECO:0000259" key="1">
    <source>
        <dbReference type="Pfam" id="PF00078"/>
    </source>
</evidence>
<name>A0AAD9URN9_ACRCE</name>
<dbReference type="Pfam" id="PF05380">
    <property type="entry name" value="Peptidase_A17"/>
    <property type="match status" value="1"/>
</dbReference>
<dbReference type="SUPFAM" id="SSF56672">
    <property type="entry name" value="DNA/RNA polymerases"/>
    <property type="match status" value="1"/>
</dbReference>
<dbReference type="InterPro" id="IPR000477">
    <property type="entry name" value="RT_dom"/>
</dbReference>
<dbReference type="PANTHER" id="PTHR47331:SF1">
    <property type="entry name" value="GAG-LIKE PROTEIN"/>
    <property type="match status" value="1"/>
</dbReference>
<reference evidence="2" key="2">
    <citation type="journal article" date="2023" name="Science">
        <title>Genomic signatures of disease resistance in endangered staghorn corals.</title>
        <authorList>
            <person name="Vollmer S.V."/>
            <person name="Selwyn J.D."/>
            <person name="Despard B.A."/>
            <person name="Roesel C.L."/>
        </authorList>
    </citation>
    <scope>NUCLEOTIDE SEQUENCE</scope>
    <source>
        <strain evidence="2">K2</strain>
    </source>
</reference>
<dbReference type="CDD" id="cd01644">
    <property type="entry name" value="RT_pepA17"/>
    <property type="match status" value="1"/>
</dbReference>
<keyword evidence="3" id="KW-1185">Reference proteome</keyword>
<dbReference type="Pfam" id="PF00078">
    <property type="entry name" value="RVT_1"/>
    <property type="match status" value="1"/>
</dbReference>
<dbReference type="InterPro" id="IPR043128">
    <property type="entry name" value="Rev_trsase/Diguanyl_cyclase"/>
</dbReference>
<organism evidence="2 3">
    <name type="scientific">Acropora cervicornis</name>
    <name type="common">Staghorn coral</name>
    <dbReference type="NCBI Taxonomy" id="6130"/>
    <lineage>
        <taxon>Eukaryota</taxon>
        <taxon>Metazoa</taxon>
        <taxon>Cnidaria</taxon>
        <taxon>Anthozoa</taxon>
        <taxon>Hexacorallia</taxon>
        <taxon>Scleractinia</taxon>
        <taxon>Astrocoeniina</taxon>
        <taxon>Acroporidae</taxon>
        <taxon>Acropora</taxon>
    </lineage>
</organism>